<evidence type="ECO:0000313" key="2">
    <source>
        <dbReference type="Proteomes" id="UP001164726"/>
    </source>
</evidence>
<reference evidence="1" key="1">
    <citation type="submission" date="2022-09" db="EMBL/GenBank/DDBJ databases">
        <title>Complete Genomes of Fervidibacillus albus and Fervidibacillus halotolerans isolated from tidal flat sediments.</title>
        <authorList>
            <person name="Kwon K.K."/>
            <person name="Yang S.-H."/>
            <person name="Park M.J."/>
            <person name="Oh H.-M."/>
        </authorList>
    </citation>
    <scope>NUCLEOTIDE SEQUENCE</scope>
    <source>
        <strain evidence="1">MEBiC13594</strain>
    </source>
</reference>
<dbReference type="AlphaFoldDB" id="A0A9E8LYB5"/>
<proteinExistence type="predicted"/>
<accession>A0A9E8LYB5</accession>
<organism evidence="1 2">
    <name type="scientific">Fervidibacillus halotolerans</name>
    <dbReference type="NCBI Taxonomy" id="2980027"/>
    <lineage>
        <taxon>Bacteria</taxon>
        <taxon>Bacillati</taxon>
        <taxon>Bacillota</taxon>
        <taxon>Bacilli</taxon>
        <taxon>Bacillales</taxon>
        <taxon>Bacillaceae</taxon>
        <taxon>Fervidibacillus</taxon>
    </lineage>
</organism>
<dbReference type="RefSeq" id="WP_275420120.1">
    <property type="nucleotide sequence ID" value="NZ_CP106877.1"/>
</dbReference>
<keyword evidence="2" id="KW-1185">Reference proteome</keyword>
<name>A0A9E8LYB5_9BACI</name>
<evidence type="ECO:0000313" key="1">
    <source>
        <dbReference type="EMBL" id="WAA11993.1"/>
    </source>
</evidence>
<dbReference type="EMBL" id="CP106877">
    <property type="protein sequence ID" value="WAA11993.1"/>
    <property type="molecule type" value="Genomic_DNA"/>
</dbReference>
<protein>
    <submittedName>
        <fullName evidence="1">Uncharacterized protein</fullName>
    </submittedName>
</protein>
<sequence>MSIYKVEEDQIPLIPHDDEEVRTISYSPDGKDTYIFVRKRFYNYHLLFVHEGLKELLNRILEADSK</sequence>
<gene>
    <name evidence="1" type="ORF">OE105_10435</name>
</gene>
<dbReference type="KEGG" id="fhl:OE105_10435"/>
<dbReference type="Proteomes" id="UP001164726">
    <property type="component" value="Chromosome"/>
</dbReference>